<dbReference type="Gene3D" id="3.40.850.10">
    <property type="entry name" value="Kinesin motor domain"/>
    <property type="match status" value="1"/>
</dbReference>
<dbReference type="GO" id="GO:0046872">
    <property type="term" value="F:metal ion binding"/>
    <property type="evidence" value="ECO:0007669"/>
    <property type="project" value="UniProtKB-KW"/>
</dbReference>
<dbReference type="GO" id="GO:0009888">
    <property type="term" value="P:tissue development"/>
    <property type="evidence" value="ECO:0007669"/>
    <property type="project" value="UniProtKB-ARBA"/>
</dbReference>
<comment type="similarity">
    <text evidence="2 9">Belongs to the TRAFAC class myosin-kinesin ATPase superfamily. Myosin family.</text>
</comment>
<accession>A0A1B0CJ16</accession>
<dbReference type="GO" id="GO:0000146">
    <property type="term" value="F:microfilament motor activity"/>
    <property type="evidence" value="ECO:0007669"/>
    <property type="project" value="TreeGrafter"/>
</dbReference>
<dbReference type="VEuPathDB" id="VectorBase:LLONM1_001536"/>
<dbReference type="EMBL" id="AJWK01013955">
    <property type="status" value="NOT_ANNOTATED_CDS"/>
    <property type="molecule type" value="Genomic_DNA"/>
</dbReference>
<dbReference type="GO" id="GO:0051015">
    <property type="term" value="F:actin filament binding"/>
    <property type="evidence" value="ECO:0007669"/>
    <property type="project" value="TreeGrafter"/>
</dbReference>
<evidence type="ECO:0000256" key="8">
    <source>
        <dbReference type="ARBA" id="ARBA00023203"/>
    </source>
</evidence>
<keyword evidence="3" id="KW-0479">Metal-binding</keyword>
<dbReference type="PANTHER" id="PTHR13140">
    <property type="entry name" value="MYOSIN"/>
    <property type="match status" value="1"/>
</dbReference>
<evidence type="ECO:0000256" key="1">
    <source>
        <dbReference type="ARBA" id="ARBA00001968"/>
    </source>
</evidence>
<dbReference type="InterPro" id="IPR027417">
    <property type="entry name" value="P-loop_NTPase"/>
</dbReference>
<dbReference type="EMBL" id="AJWK01013954">
    <property type="status" value="NOT_ANNOTATED_CDS"/>
    <property type="molecule type" value="Genomic_DNA"/>
</dbReference>
<dbReference type="SUPFAM" id="SSF52540">
    <property type="entry name" value="P-loop containing nucleoside triphosphate hydrolases"/>
    <property type="match status" value="1"/>
</dbReference>
<dbReference type="GO" id="GO:0005524">
    <property type="term" value="F:ATP binding"/>
    <property type="evidence" value="ECO:0007669"/>
    <property type="project" value="UniProtKB-UniRule"/>
</dbReference>
<feature type="binding site" evidence="9">
    <location>
        <begin position="150"/>
        <end position="157"/>
    </location>
    <ligand>
        <name>ATP</name>
        <dbReference type="ChEBI" id="CHEBI:30616"/>
    </ligand>
</feature>
<organism evidence="11 12">
    <name type="scientific">Lutzomyia longipalpis</name>
    <name type="common">Sand fly</name>
    <dbReference type="NCBI Taxonomy" id="7200"/>
    <lineage>
        <taxon>Eukaryota</taxon>
        <taxon>Metazoa</taxon>
        <taxon>Ecdysozoa</taxon>
        <taxon>Arthropoda</taxon>
        <taxon>Hexapoda</taxon>
        <taxon>Insecta</taxon>
        <taxon>Pterygota</taxon>
        <taxon>Neoptera</taxon>
        <taxon>Endopterygota</taxon>
        <taxon>Diptera</taxon>
        <taxon>Nematocera</taxon>
        <taxon>Psychodoidea</taxon>
        <taxon>Psychodidae</taxon>
        <taxon>Lutzomyia</taxon>
        <taxon>Lutzomyia</taxon>
    </lineage>
</organism>
<dbReference type="PROSITE" id="PS51456">
    <property type="entry name" value="MYOSIN_MOTOR"/>
    <property type="match status" value="1"/>
</dbReference>
<dbReference type="Pfam" id="PF13359">
    <property type="entry name" value="DDE_Tnp_4"/>
    <property type="match status" value="1"/>
</dbReference>
<evidence type="ECO:0000313" key="12">
    <source>
        <dbReference type="Proteomes" id="UP000092461"/>
    </source>
</evidence>
<comment type="cofactor">
    <cofactor evidence="1">
        <name>a divalent metal cation</name>
        <dbReference type="ChEBI" id="CHEBI:60240"/>
    </cofactor>
</comment>
<dbReference type="VEuPathDB" id="VectorBase:LLOJ004449"/>
<reference evidence="11" key="1">
    <citation type="submission" date="2020-05" db="UniProtKB">
        <authorList>
            <consortium name="EnsemblMetazoa"/>
        </authorList>
    </citation>
    <scope>IDENTIFICATION</scope>
    <source>
        <strain evidence="11">Jacobina</strain>
    </source>
</reference>
<evidence type="ECO:0000313" key="11">
    <source>
        <dbReference type="EnsemblMetazoa" id="LLOJ004449-PA"/>
    </source>
</evidence>
<feature type="region of interest" description="Actin-binding" evidence="9">
    <location>
        <begin position="644"/>
        <end position="666"/>
    </location>
</feature>
<dbReference type="PRINTS" id="PR00193">
    <property type="entry name" value="MYOSINHEAVY"/>
</dbReference>
<dbReference type="SMART" id="SM00242">
    <property type="entry name" value="MYSc"/>
    <property type="match status" value="1"/>
</dbReference>
<evidence type="ECO:0000256" key="3">
    <source>
        <dbReference type="ARBA" id="ARBA00022723"/>
    </source>
</evidence>
<keyword evidence="6 9" id="KW-0518">Myosin</keyword>
<dbReference type="Gene3D" id="1.20.58.530">
    <property type="match status" value="1"/>
</dbReference>
<dbReference type="InterPro" id="IPR027806">
    <property type="entry name" value="HARBI1_dom"/>
</dbReference>
<evidence type="ECO:0000256" key="2">
    <source>
        <dbReference type="ARBA" id="ARBA00008314"/>
    </source>
</evidence>
<keyword evidence="8 9" id="KW-0009">Actin-binding</keyword>
<keyword evidence="12" id="KW-1185">Reference proteome</keyword>
<keyword evidence="5 9" id="KW-0067">ATP-binding</keyword>
<evidence type="ECO:0000256" key="9">
    <source>
        <dbReference type="PROSITE-ProRule" id="PRU00782"/>
    </source>
</evidence>
<dbReference type="Proteomes" id="UP000092461">
    <property type="component" value="Unassembled WGS sequence"/>
</dbReference>
<dbReference type="GO" id="GO:0009653">
    <property type="term" value="P:anatomical structure morphogenesis"/>
    <property type="evidence" value="ECO:0007669"/>
    <property type="project" value="UniProtKB-ARBA"/>
</dbReference>
<keyword evidence="4 9" id="KW-0547">Nucleotide-binding</keyword>
<dbReference type="GO" id="GO:0016459">
    <property type="term" value="C:myosin complex"/>
    <property type="evidence" value="ECO:0007669"/>
    <property type="project" value="UniProtKB-KW"/>
</dbReference>
<proteinExistence type="inferred from homology"/>
<dbReference type="InterPro" id="IPR036961">
    <property type="entry name" value="Kinesin_motor_dom_sf"/>
</dbReference>
<dbReference type="Gene3D" id="1.20.120.720">
    <property type="entry name" value="Myosin VI head, motor domain, U50 subdomain"/>
    <property type="match status" value="1"/>
</dbReference>
<dbReference type="InterPro" id="IPR032412">
    <property type="entry name" value="Myosin-VI_CBD"/>
</dbReference>
<evidence type="ECO:0000256" key="4">
    <source>
        <dbReference type="ARBA" id="ARBA00022741"/>
    </source>
</evidence>
<dbReference type="PANTHER" id="PTHR13140:SF745">
    <property type="entry name" value="UNCONVENTIONAL MYOSIN-VI"/>
    <property type="match status" value="1"/>
</dbReference>
<keyword evidence="7 9" id="KW-0505">Motor protein</keyword>
<dbReference type="InterPro" id="IPR001609">
    <property type="entry name" value="Myosin_head_motor_dom-like"/>
</dbReference>
<protein>
    <recommendedName>
        <fullName evidence="10">Myosin motor domain-containing protein</fullName>
    </recommendedName>
</protein>
<dbReference type="Pfam" id="PF00063">
    <property type="entry name" value="Myosin_head"/>
    <property type="match status" value="1"/>
</dbReference>
<evidence type="ECO:0000256" key="5">
    <source>
        <dbReference type="ARBA" id="ARBA00022840"/>
    </source>
</evidence>
<sequence length="1182" mass="134747">MDPHIVWARDSIEGYVKGRISEIGSHEEFEVQPLDSKFPKRVCAVQDIFPSCEGEQDHDDNCELMFLNEATLLDNLRTRYYKDKIYTYVANILIAVNPYKEIGDLYSSSTIKKYNGRSLGELPPHVYAIADKAIRDMKVLKVSQSIIVSGESGAGKTESTKYLLRYLCDSVAAAGTIEQKILDANPILEAFGNAKTTRNNNSSRFGKFIEVHYDGKHTVVGGHISHYLLEKSRICTQSPDERNYHVFYMLCAGAPQQLREKLCLGKPDDYKYLSGCTQYFTTSTTDKKIPAAYKSKDHAKRGALKDPILDDYEDFVNLDQALSRLGLSGEGRLEIYKLVAGVLHLGNISFEDNPEDAKGGCKVSPSSEQSLTITSTLIGVDPSEMCQALISRVMQSKGGGVKGTVIMVPLKVYEANNARDALAKALYSRLFDHIVSIINLSIPFKASSFYIGVLDIAGFEYFTVNSFEQFCINYCNEKLQKFFNDNILANEQELYKREGLNVPQIKFTDNQDVIELIENKANGIFMILDEESKLPKPSFSHFTTEVHSSWQGHYRLSYPRSSRLKAHRSLRDDEGFLVRHFAGAVCYNTNQFIEKNNDALHASLEFLVQESENKLLNRLFASGSSASKGKLSFISVGSKFKTQLSELMEKLEKNGTNFIRCIKPNSRMACRHEFHRRLKVYHAWKAKNRNKRSTMDENERAPKSVMEAAAKASTRIQPRQEINSTTSVHRYFRIPFVRPNDTNDPGKKGWWYAHFDGQYVARQMELHVDKQPILLVAGIDDMQMCELSLDETGLTRKRGAEILEHEFNREWERNGGKAYQWKSMEMWMNGMMQETKSFMMGQVANELSNYAVFEGKKILLAFLLKYQHDERPPRGSSFPAEVEAVKEIVKIVKEYEGICYEDGQILPGARCKRDYAGVVVQLRANDAKFRKWTGMSQSQFNILLEDIEQDLEDIEMGATALPGDFKLLLTLKHLVLGHSVRKIHRDYLPLDYSTTADLLYNTLRIIVEQSADYMSSTDTAQEQLNAMYLKHRLPNCKGFIGCKHVMIKEPRYRPEEYLNYRNSHSEIQLEDDEEEIAQLKGEFPLHWVGDGSYEATERIITPYRRINLTEQEQNYNMQLTLGLNVLERSLAAIVNRFRAMQGKVNAYPTEGGLREGHADLIIKATIVLHNFINHTADRDTPR</sequence>
<evidence type="ECO:0000256" key="6">
    <source>
        <dbReference type="ARBA" id="ARBA00023123"/>
    </source>
</evidence>
<dbReference type="GO" id="GO:0005886">
    <property type="term" value="C:plasma membrane"/>
    <property type="evidence" value="ECO:0007669"/>
    <property type="project" value="TreeGrafter"/>
</dbReference>
<evidence type="ECO:0000256" key="7">
    <source>
        <dbReference type="ARBA" id="ARBA00023175"/>
    </source>
</evidence>
<dbReference type="FunFam" id="3.40.850.10:FF:000018">
    <property type="entry name" value="unconventional myosin-VI isoform X1"/>
    <property type="match status" value="1"/>
</dbReference>
<dbReference type="EnsemblMetazoa" id="LLOJ004449-RA">
    <property type="protein sequence ID" value="LLOJ004449-PA"/>
    <property type="gene ID" value="LLOJ004449"/>
</dbReference>
<evidence type="ECO:0000259" key="10">
    <source>
        <dbReference type="PROSITE" id="PS51456"/>
    </source>
</evidence>
<dbReference type="VEuPathDB" id="VectorBase:LLONM1_008231"/>
<dbReference type="GO" id="GO:0048513">
    <property type="term" value="P:animal organ development"/>
    <property type="evidence" value="ECO:0007669"/>
    <property type="project" value="UniProtKB-ARBA"/>
</dbReference>
<dbReference type="GO" id="GO:0007015">
    <property type="term" value="P:actin filament organization"/>
    <property type="evidence" value="ECO:0007669"/>
    <property type="project" value="TreeGrafter"/>
</dbReference>
<name>A0A1B0CJ16_LUTLO</name>
<dbReference type="Pfam" id="PF16521">
    <property type="entry name" value="Myosin-VI_CBD"/>
    <property type="match status" value="1"/>
</dbReference>
<dbReference type="FunFam" id="1.10.10.820:FF:000001">
    <property type="entry name" value="Myosin heavy chain"/>
    <property type="match status" value="1"/>
</dbReference>
<dbReference type="GO" id="GO:0030139">
    <property type="term" value="C:endocytic vesicle"/>
    <property type="evidence" value="ECO:0007669"/>
    <property type="project" value="TreeGrafter"/>
</dbReference>
<dbReference type="AlphaFoldDB" id="A0A1B0CJ16"/>
<dbReference type="GO" id="GO:0030048">
    <property type="term" value="P:actin filament-based movement"/>
    <property type="evidence" value="ECO:0007669"/>
    <property type="project" value="TreeGrafter"/>
</dbReference>
<dbReference type="InterPro" id="IPR036114">
    <property type="entry name" value="MYSc_Myo6"/>
</dbReference>
<dbReference type="GO" id="GO:0048731">
    <property type="term" value="P:system development"/>
    <property type="evidence" value="ECO:0007669"/>
    <property type="project" value="UniProtKB-ARBA"/>
</dbReference>
<dbReference type="FunFam" id="1.20.58.530:FF:000006">
    <property type="entry name" value="Putative unconventional myosin-VI"/>
    <property type="match status" value="1"/>
</dbReference>
<feature type="domain" description="Myosin motor" evidence="10">
    <location>
        <begin position="56"/>
        <end position="672"/>
    </location>
</feature>
<dbReference type="CDD" id="cd01382">
    <property type="entry name" value="MYSc_Myo6"/>
    <property type="match status" value="1"/>
</dbReference>